<accession>A0A4Y1N333</accession>
<organism evidence="3">
    <name type="scientific">Roseomonas mucosa</name>
    <dbReference type="NCBI Taxonomy" id="207340"/>
    <lineage>
        <taxon>Bacteria</taxon>
        <taxon>Pseudomonadati</taxon>
        <taxon>Pseudomonadota</taxon>
        <taxon>Alphaproteobacteria</taxon>
        <taxon>Acetobacterales</taxon>
        <taxon>Roseomonadaceae</taxon>
        <taxon>Roseomonas</taxon>
    </lineage>
</organism>
<evidence type="ECO:0000313" key="3">
    <source>
        <dbReference type="EMBL" id="AWV24666.1"/>
    </source>
</evidence>
<feature type="compositionally biased region" description="Polar residues" evidence="1">
    <location>
        <begin position="93"/>
        <end position="102"/>
    </location>
</feature>
<dbReference type="AlphaFoldDB" id="A0A4Y1N333"/>
<feature type="region of interest" description="Disordered" evidence="1">
    <location>
        <begin position="78"/>
        <end position="102"/>
    </location>
</feature>
<proteinExistence type="predicted"/>
<protein>
    <recommendedName>
        <fullName evidence="2">Transcriptional regulator-like domain-containing protein</fullName>
    </recommendedName>
</protein>
<sequence length="102" mass="11923">MSEEDSWRSEAAYDYVDALSPGDLAWEFLRRNTEYRRSYDEFLQAGDNTEELTREFTSRWGLRFPGRPLCICNRLSGFLGRPPRSIDRRSRQNPDGSHSSLT</sequence>
<dbReference type="RefSeq" id="WP_397540653.1">
    <property type="nucleotide sequence ID" value="NZ_CP025189.1"/>
</dbReference>
<gene>
    <name evidence="3" type="ORF">RADP37_05546</name>
</gene>
<dbReference type="InterPro" id="IPR045465">
    <property type="entry name" value="Trans_reg_dom"/>
</dbReference>
<feature type="domain" description="Transcriptional regulator-like" evidence="2">
    <location>
        <begin position="7"/>
        <end position="65"/>
    </location>
</feature>
<dbReference type="Pfam" id="PF20109">
    <property type="entry name" value="Trans_reg_dom"/>
    <property type="match status" value="1"/>
</dbReference>
<dbReference type="EMBL" id="CP025189">
    <property type="protein sequence ID" value="AWV24666.1"/>
    <property type="molecule type" value="Genomic_DNA"/>
</dbReference>
<evidence type="ECO:0000256" key="1">
    <source>
        <dbReference type="SAM" id="MobiDB-lite"/>
    </source>
</evidence>
<name>A0A4Y1N333_9PROT</name>
<reference evidence="3" key="1">
    <citation type="submission" date="2017-12" db="EMBL/GenBank/DDBJ databases">
        <authorList>
            <person name="Martens C."/>
            <person name="Dahlstrom E."/>
            <person name="Barbian K."/>
            <person name="Sykora L."/>
            <person name="Ricklefs S."/>
            <person name="Bruno D."/>
            <person name="Anzick I."/>
            <person name="Myles I."/>
            <person name="Datta S.K."/>
        </authorList>
    </citation>
    <scope>NUCLEOTIDE SEQUENCE</scope>
    <source>
        <strain evidence="3">AD2</strain>
    </source>
</reference>
<evidence type="ECO:0000259" key="2">
    <source>
        <dbReference type="Pfam" id="PF20109"/>
    </source>
</evidence>